<evidence type="ECO:0000313" key="3">
    <source>
        <dbReference type="Proteomes" id="UP001314170"/>
    </source>
</evidence>
<proteinExistence type="predicted"/>
<gene>
    <name evidence="2" type="ORF">DCAF_LOCUS21676</name>
</gene>
<keyword evidence="3" id="KW-1185">Reference proteome</keyword>
<organism evidence="2 3">
    <name type="scientific">Dovyalis caffra</name>
    <dbReference type="NCBI Taxonomy" id="77055"/>
    <lineage>
        <taxon>Eukaryota</taxon>
        <taxon>Viridiplantae</taxon>
        <taxon>Streptophyta</taxon>
        <taxon>Embryophyta</taxon>
        <taxon>Tracheophyta</taxon>
        <taxon>Spermatophyta</taxon>
        <taxon>Magnoliopsida</taxon>
        <taxon>eudicotyledons</taxon>
        <taxon>Gunneridae</taxon>
        <taxon>Pentapetalae</taxon>
        <taxon>rosids</taxon>
        <taxon>fabids</taxon>
        <taxon>Malpighiales</taxon>
        <taxon>Salicaceae</taxon>
        <taxon>Flacourtieae</taxon>
        <taxon>Dovyalis</taxon>
    </lineage>
</organism>
<feature type="compositionally biased region" description="Basic and acidic residues" evidence="1">
    <location>
        <begin position="69"/>
        <end position="79"/>
    </location>
</feature>
<evidence type="ECO:0000313" key="2">
    <source>
        <dbReference type="EMBL" id="CAK7348967.1"/>
    </source>
</evidence>
<name>A0AAV1SFI8_9ROSI</name>
<evidence type="ECO:0000256" key="1">
    <source>
        <dbReference type="SAM" id="MobiDB-lite"/>
    </source>
</evidence>
<protein>
    <submittedName>
        <fullName evidence="2">Uncharacterized protein</fullName>
    </submittedName>
</protein>
<feature type="region of interest" description="Disordered" evidence="1">
    <location>
        <begin position="68"/>
        <end position="116"/>
    </location>
</feature>
<accession>A0AAV1SFI8</accession>
<feature type="compositionally biased region" description="Basic and acidic residues" evidence="1">
    <location>
        <begin position="100"/>
        <end position="116"/>
    </location>
</feature>
<dbReference type="Proteomes" id="UP001314170">
    <property type="component" value="Unassembled WGS sequence"/>
</dbReference>
<dbReference type="EMBL" id="CAWUPB010001173">
    <property type="protein sequence ID" value="CAK7348967.1"/>
    <property type="molecule type" value="Genomic_DNA"/>
</dbReference>
<sequence>MLEAFAADHVVMDSFGIANPDARNGKYKAKIIDSKQLERKTYANMTHFKTRLPRQHHNAEQSISLIIARRPDLEEDRSPELGGLEVRNSEEDSDSLVTRVESEEQEKKSENLRVRE</sequence>
<reference evidence="2 3" key="1">
    <citation type="submission" date="2024-01" db="EMBL/GenBank/DDBJ databases">
        <authorList>
            <person name="Waweru B."/>
        </authorList>
    </citation>
    <scope>NUCLEOTIDE SEQUENCE [LARGE SCALE GENOMIC DNA]</scope>
</reference>
<dbReference type="AlphaFoldDB" id="A0AAV1SFI8"/>
<comment type="caution">
    <text evidence="2">The sequence shown here is derived from an EMBL/GenBank/DDBJ whole genome shotgun (WGS) entry which is preliminary data.</text>
</comment>